<evidence type="ECO:0000313" key="3">
    <source>
        <dbReference type="EMBL" id="VAW86607.1"/>
    </source>
</evidence>
<protein>
    <submittedName>
        <fullName evidence="3">Uncharacterized protein</fullName>
    </submittedName>
</protein>
<name>A0A3B0ZH13_9ZZZZ</name>
<dbReference type="AlphaFoldDB" id="A0A3B0ZH13"/>
<dbReference type="EMBL" id="UOFO01000096">
    <property type="protein sequence ID" value="VAW86607.1"/>
    <property type="molecule type" value="Genomic_DNA"/>
</dbReference>
<accession>A0A3B0ZH13</accession>
<feature type="region of interest" description="Disordered" evidence="1">
    <location>
        <begin position="411"/>
        <end position="432"/>
    </location>
</feature>
<feature type="compositionally biased region" description="Acidic residues" evidence="1">
    <location>
        <begin position="223"/>
        <end position="233"/>
    </location>
</feature>
<feature type="compositionally biased region" description="Acidic residues" evidence="1">
    <location>
        <begin position="258"/>
        <end position="267"/>
    </location>
</feature>
<feature type="compositionally biased region" description="Basic and acidic residues" evidence="1">
    <location>
        <begin position="316"/>
        <end position="327"/>
    </location>
</feature>
<keyword evidence="2" id="KW-0472">Membrane</keyword>
<evidence type="ECO:0000256" key="1">
    <source>
        <dbReference type="SAM" id="MobiDB-lite"/>
    </source>
</evidence>
<organism evidence="3">
    <name type="scientific">hydrothermal vent metagenome</name>
    <dbReference type="NCBI Taxonomy" id="652676"/>
    <lineage>
        <taxon>unclassified sequences</taxon>
        <taxon>metagenomes</taxon>
        <taxon>ecological metagenomes</taxon>
    </lineage>
</organism>
<feature type="compositionally biased region" description="Basic and acidic residues" evidence="1">
    <location>
        <begin position="234"/>
        <end position="251"/>
    </location>
</feature>
<proteinExistence type="predicted"/>
<evidence type="ECO:0000256" key="2">
    <source>
        <dbReference type="SAM" id="Phobius"/>
    </source>
</evidence>
<feature type="region of interest" description="Disordered" evidence="1">
    <location>
        <begin position="164"/>
        <end position="202"/>
    </location>
</feature>
<reference evidence="3" key="1">
    <citation type="submission" date="2018-06" db="EMBL/GenBank/DDBJ databases">
        <authorList>
            <person name="Zhirakovskaya E."/>
        </authorList>
    </citation>
    <scope>NUCLEOTIDE SEQUENCE</scope>
</reference>
<feature type="transmembrane region" description="Helical" evidence="2">
    <location>
        <begin position="6"/>
        <end position="29"/>
    </location>
</feature>
<keyword evidence="2" id="KW-1133">Transmembrane helix</keyword>
<gene>
    <name evidence="3" type="ORF">MNBD_GAMMA16-2140</name>
</gene>
<keyword evidence="2" id="KW-0812">Transmembrane</keyword>
<feature type="region of interest" description="Disordered" evidence="1">
    <location>
        <begin position="223"/>
        <end position="340"/>
    </location>
</feature>
<feature type="region of interest" description="Disordered" evidence="1">
    <location>
        <begin position="376"/>
        <end position="397"/>
    </location>
</feature>
<sequence>MINVHPTLYYLLIEALAVFILLSCFLSFLQIKQYLQRKKTLINLVSRLKDNKSQRKEELFRLLKEQGTTDEEQLETASNGIIKNETVFYQYIVHALVNIDLNQIADLDKHVEVLINSTTKTNLENKAGANSDIEQISSGLSELRTTVQEIREGQFQLMDVLAHTPVPTPSTPITDSTSNESVSPSKINEEPVPDSSPSDTEGDEIEALEMDFDDFDAEPEAENIAEVNEEITEPLEKPEEPQEKEAQDEKIPASNIEETNDSIDDLLSEVQAKEISADSPEDTVSTEPESENTENDNVNPDDIIDSMQTQSNAPVDKAETPDEKETELQTTNPVTENDIDSILDAELNSTETDPEKSLGIDIDTLIEEVADENRSVLMEKSEPQATKEKPNTEKEGILDELNNIEPVQAEETTHQGIEGASGLAEELEELLK</sequence>